<comment type="similarity">
    <text evidence="1">Belongs to the peptidase C1 family.</text>
</comment>
<evidence type="ECO:0000256" key="4">
    <source>
        <dbReference type="ARBA" id="ARBA00022801"/>
    </source>
</evidence>
<dbReference type="Pfam" id="PF00112">
    <property type="entry name" value="Peptidase_C1"/>
    <property type="match status" value="1"/>
</dbReference>
<dbReference type="PROSITE" id="PS00139">
    <property type="entry name" value="THIOL_PROTEASE_CYS"/>
    <property type="match status" value="1"/>
</dbReference>
<dbReference type="PRINTS" id="PR00705">
    <property type="entry name" value="PAPAIN"/>
</dbReference>
<evidence type="ECO:0000256" key="8">
    <source>
        <dbReference type="SAM" id="SignalP"/>
    </source>
</evidence>
<feature type="signal peptide" evidence="8">
    <location>
        <begin position="1"/>
        <end position="16"/>
    </location>
</feature>
<keyword evidence="3 8" id="KW-0732">Signal</keyword>
<protein>
    <recommendedName>
        <fullName evidence="9">Peptidase C1A papain C-terminal domain-containing protein</fullName>
    </recommendedName>
</protein>
<evidence type="ECO:0000256" key="2">
    <source>
        <dbReference type="ARBA" id="ARBA00022670"/>
    </source>
</evidence>
<dbReference type="InterPro" id="IPR000668">
    <property type="entry name" value="Peptidase_C1A_C"/>
</dbReference>
<keyword evidence="6" id="KW-0865">Zymogen</keyword>
<dbReference type="InterPro" id="IPR012599">
    <property type="entry name" value="Propeptide_C1A"/>
</dbReference>
<evidence type="ECO:0000256" key="3">
    <source>
        <dbReference type="ARBA" id="ARBA00022729"/>
    </source>
</evidence>
<proteinExistence type="inferred from homology"/>
<dbReference type="Pfam" id="PF08127">
    <property type="entry name" value="Propeptide_C1"/>
    <property type="match status" value="1"/>
</dbReference>
<dbReference type="EMBL" id="HBEO01027763">
    <property type="protein sequence ID" value="CAD8499455.1"/>
    <property type="molecule type" value="Transcribed_RNA"/>
</dbReference>
<evidence type="ECO:0000256" key="6">
    <source>
        <dbReference type="ARBA" id="ARBA00023145"/>
    </source>
</evidence>
<dbReference type="GO" id="GO:0004197">
    <property type="term" value="F:cysteine-type endopeptidase activity"/>
    <property type="evidence" value="ECO:0007669"/>
    <property type="project" value="InterPro"/>
</dbReference>
<evidence type="ECO:0000256" key="1">
    <source>
        <dbReference type="ARBA" id="ARBA00008455"/>
    </source>
</evidence>
<dbReference type="SUPFAM" id="SSF54001">
    <property type="entry name" value="Cysteine proteinases"/>
    <property type="match status" value="1"/>
</dbReference>
<sequence length="327" mass="35761">MLRAAVLVGAIALAAAVPLKQNLDDAPALPEDFVAQVNDAAKTWKAATNKRFAHVKLGDVRTWMGALKEPKELLAGPPEFEYPNVKIPDNFDARTNWPQCPSIAHIRDQSTCGSCWAFGAVEAMSDRLCIASNGTIKDELSAEDMLSCCLVQCGMGCNGGFPTGAWRFFKMHGLTTESKYPYVFPPCEHHINKTHYKPCGPSQPTPKCVRASEKKPRYHGKSVYSVSPAKIQLEIMTNGPVEAAFTVFQDFLAYQSGVYRHVSGPELGGHAIKIMGWGVEAGNKYWLVANSWNEDWGDKGTFKIARGDDECGIESSVVAGMVDMSPR</sequence>
<dbReference type="FunFam" id="3.90.70.10:FF:000031">
    <property type="entry name" value="Cathepsin B"/>
    <property type="match status" value="1"/>
</dbReference>
<dbReference type="SMART" id="SM00645">
    <property type="entry name" value="Pept_C1"/>
    <property type="match status" value="1"/>
</dbReference>
<evidence type="ECO:0000259" key="9">
    <source>
        <dbReference type="SMART" id="SM00645"/>
    </source>
</evidence>
<feature type="chain" id="PRO_5031218498" description="Peptidase C1A papain C-terminal domain-containing protein" evidence="8">
    <location>
        <begin position="17"/>
        <end position="327"/>
    </location>
</feature>
<dbReference type="InterPro" id="IPR013128">
    <property type="entry name" value="Peptidase_C1A"/>
</dbReference>
<dbReference type="InterPro" id="IPR038765">
    <property type="entry name" value="Papain-like_cys_pep_sf"/>
</dbReference>
<organism evidence="10">
    <name type="scientific">Hanusia phi</name>
    <dbReference type="NCBI Taxonomy" id="3032"/>
    <lineage>
        <taxon>Eukaryota</taxon>
        <taxon>Cryptophyceae</taxon>
        <taxon>Pyrenomonadales</taxon>
        <taxon>Geminigeraceae</taxon>
        <taxon>Hanusia</taxon>
    </lineage>
</organism>
<keyword evidence="5" id="KW-0788">Thiol protease</keyword>
<dbReference type="InterPro" id="IPR000169">
    <property type="entry name" value="Pept_cys_AS"/>
</dbReference>
<reference evidence="10" key="1">
    <citation type="submission" date="2021-01" db="EMBL/GenBank/DDBJ databases">
        <authorList>
            <person name="Corre E."/>
            <person name="Pelletier E."/>
            <person name="Niang G."/>
            <person name="Scheremetjew M."/>
            <person name="Finn R."/>
            <person name="Kale V."/>
            <person name="Holt S."/>
            <person name="Cochrane G."/>
            <person name="Meng A."/>
            <person name="Brown T."/>
            <person name="Cohen L."/>
        </authorList>
    </citation>
    <scope>NUCLEOTIDE SEQUENCE</scope>
    <source>
        <strain evidence="10">CCMP325</strain>
    </source>
</reference>
<dbReference type="GO" id="GO:0006508">
    <property type="term" value="P:proteolysis"/>
    <property type="evidence" value="ECO:0007669"/>
    <property type="project" value="UniProtKB-KW"/>
</dbReference>
<feature type="domain" description="Peptidase C1A papain C-terminal" evidence="9">
    <location>
        <begin position="87"/>
        <end position="321"/>
    </location>
</feature>
<dbReference type="Gene3D" id="3.90.70.10">
    <property type="entry name" value="Cysteine proteinases"/>
    <property type="match status" value="1"/>
</dbReference>
<name>A0A7S0F3X1_9CRYP</name>
<dbReference type="PROSITE" id="PS00639">
    <property type="entry name" value="THIOL_PROTEASE_HIS"/>
    <property type="match status" value="1"/>
</dbReference>
<dbReference type="CDD" id="cd02620">
    <property type="entry name" value="Peptidase_C1A_CathepsinB"/>
    <property type="match status" value="1"/>
</dbReference>
<evidence type="ECO:0000313" key="10">
    <source>
        <dbReference type="EMBL" id="CAD8499455.1"/>
    </source>
</evidence>
<dbReference type="InterPro" id="IPR025660">
    <property type="entry name" value="Pept_his_AS"/>
</dbReference>
<gene>
    <name evidence="10" type="ORF">HPHI1048_LOCUS18795</name>
</gene>
<keyword evidence="2" id="KW-0645">Protease</keyword>
<evidence type="ECO:0000256" key="7">
    <source>
        <dbReference type="ARBA" id="ARBA00023157"/>
    </source>
</evidence>
<keyword evidence="7" id="KW-1015">Disulfide bond</keyword>
<keyword evidence="4" id="KW-0378">Hydrolase</keyword>
<dbReference type="PANTHER" id="PTHR12411">
    <property type="entry name" value="CYSTEINE PROTEASE FAMILY C1-RELATED"/>
    <property type="match status" value="1"/>
</dbReference>
<accession>A0A7S0F3X1</accession>
<dbReference type="AlphaFoldDB" id="A0A7S0F3X1"/>
<evidence type="ECO:0000256" key="5">
    <source>
        <dbReference type="ARBA" id="ARBA00022807"/>
    </source>
</evidence>